<dbReference type="STRING" id="50429.A0A2B4RVN1"/>
<comment type="subcellular location">
    <subcellularLocation>
        <location evidence="3">Cytoplasm</location>
    </subcellularLocation>
</comment>
<evidence type="ECO:0000256" key="4">
    <source>
        <dbReference type="ARBA" id="ARBA00007762"/>
    </source>
</evidence>
<dbReference type="AlphaFoldDB" id="A0A2B4RVN1"/>
<dbReference type="PANTHER" id="PTHR31457:SF2">
    <property type="entry name" value="CYANOCOBALAMIN REDUCTASE _ ALKYLCOBALAMIN DEALKYLASE"/>
    <property type="match status" value="1"/>
</dbReference>
<dbReference type="GO" id="GO:0009235">
    <property type="term" value="P:cobalamin metabolic process"/>
    <property type="evidence" value="ECO:0007669"/>
    <property type="project" value="TreeGrafter"/>
</dbReference>
<dbReference type="GO" id="GO:0033787">
    <property type="term" value="F:cyanocobalamin reductase (cyanide-eliminating) (NADP+) activity"/>
    <property type="evidence" value="ECO:0007669"/>
    <property type="project" value="TreeGrafter"/>
</dbReference>
<evidence type="ECO:0000256" key="1">
    <source>
        <dbReference type="ARBA" id="ARBA00001917"/>
    </source>
</evidence>
<evidence type="ECO:0000256" key="6">
    <source>
        <dbReference type="ARBA" id="ARBA00022630"/>
    </source>
</evidence>
<evidence type="ECO:0000256" key="9">
    <source>
        <dbReference type="ARBA" id="ARBA00022857"/>
    </source>
</evidence>
<keyword evidence="7" id="KW-0288">FMN</keyword>
<dbReference type="GO" id="GO:0005737">
    <property type="term" value="C:cytoplasm"/>
    <property type="evidence" value="ECO:0007669"/>
    <property type="project" value="UniProtKB-SubCell"/>
</dbReference>
<reference evidence="13" key="1">
    <citation type="journal article" date="2017" name="bioRxiv">
        <title>Comparative analysis of the genomes of Stylophora pistillata and Acropora digitifera provides evidence for extensive differences between species of corals.</title>
        <authorList>
            <person name="Voolstra C.R."/>
            <person name="Li Y."/>
            <person name="Liew Y.J."/>
            <person name="Baumgarten S."/>
            <person name="Zoccola D."/>
            <person name="Flot J.-F."/>
            <person name="Tambutte S."/>
            <person name="Allemand D."/>
            <person name="Aranda M."/>
        </authorList>
    </citation>
    <scope>NUCLEOTIDE SEQUENCE [LARGE SCALE GENOMIC DNA]</scope>
</reference>
<evidence type="ECO:0000256" key="2">
    <source>
        <dbReference type="ARBA" id="ARBA00001974"/>
    </source>
</evidence>
<evidence type="ECO:0000256" key="5">
    <source>
        <dbReference type="ARBA" id="ARBA00022490"/>
    </source>
</evidence>
<comment type="caution">
    <text evidence="12">The sequence shown here is derived from an EMBL/GenBank/DDBJ whole genome shotgun (WGS) entry which is preliminary data.</text>
</comment>
<protein>
    <recommendedName>
        <fullName evidence="11">Cyanocobalamin reductase (cyanide-eliminating)</fullName>
    </recommendedName>
</protein>
<dbReference type="InterPro" id="IPR032037">
    <property type="entry name" value="MMACHC"/>
</dbReference>
<keyword evidence="13" id="KW-1185">Reference proteome</keyword>
<organism evidence="12 13">
    <name type="scientific">Stylophora pistillata</name>
    <name type="common">Smooth cauliflower coral</name>
    <dbReference type="NCBI Taxonomy" id="50429"/>
    <lineage>
        <taxon>Eukaryota</taxon>
        <taxon>Metazoa</taxon>
        <taxon>Cnidaria</taxon>
        <taxon>Anthozoa</taxon>
        <taxon>Hexacorallia</taxon>
        <taxon>Scleractinia</taxon>
        <taxon>Astrocoeniina</taxon>
        <taxon>Pocilloporidae</taxon>
        <taxon>Stylophora</taxon>
    </lineage>
</organism>
<evidence type="ECO:0000256" key="3">
    <source>
        <dbReference type="ARBA" id="ARBA00004496"/>
    </source>
</evidence>
<dbReference type="GO" id="GO:0071949">
    <property type="term" value="F:FAD binding"/>
    <property type="evidence" value="ECO:0007669"/>
    <property type="project" value="TreeGrafter"/>
</dbReference>
<evidence type="ECO:0000256" key="10">
    <source>
        <dbReference type="ARBA" id="ARBA00023002"/>
    </source>
</evidence>
<dbReference type="OrthoDB" id="409189at2759"/>
<dbReference type="PANTHER" id="PTHR31457">
    <property type="entry name" value="METHYLMALONIC ACIDURIA AND HOMOCYSTINURIA TYPE C PROTEIN"/>
    <property type="match status" value="1"/>
</dbReference>
<evidence type="ECO:0000256" key="11">
    <source>
        <dbReference type="ARBA" id="ARBA00031313"/>
    </source>
</evidence>
<dbReference type="EMBL" id="LSMT01000237">
    <property type="protein sequence ID" value="PFX22504.1"/>
    <property type="molecule type" value="Genomic_DNA"/>
</dbReference>
<comment type="similarity">
    <text evidence="4">Belongs to the MMACHC family.</text>
</comment>
<comment type="cofactor">
    <cofactor evidence="1">
        <name>FMN</name>
        <dbReference type="ChEBI" id="CHEBI:58210"/>
    </cofactor>
</comment>
<comment type="cofactor">
    <cofactor evidence="2">
        <name>FAD</name>
        <dbReference type="ChEBI" id="CHEBI:57692"/>
    </cofactor>
</comment>
<keyword evidence="5" id="KW-0963">Cytoplasm</keyword>
<evidence type="ECO:0000256" key="7">
    <source>
        <dbReference type="ARBA" id="ARBA00022643"/>
    </source>
</evidence>
<proteinExistence type="inferred from homology"/>
<keyword evidence="10" id="KW-0560">Oxidoreductase</keyword>
<evidence type="ECO:0000313" key="12">
    <source>
        <dbReference type="EMBL" id="PFX22504.1"/>
    </source>
</evidence>
<dbReference type="GO" id="GO:0032451">
    <property type="term" value="F:demethylase activity"/>
    <property type="evidence" value="ECO:0007669"/>
    <property type="project" value="TreeGrafter"/>
</dbReference>
<name>A0A2B4RVN1_STYPI</name>
<gene>
    <name evidence="12" type="primary">MMACHC</name>
    <name evidence="12" type="ORF">AWC38_SpisGene12958</name>
</gene>
<accession>A0A2B4RVN1</accession>
<keyword evidence="6" id="KW-0285">Flavoprotein</keyword>
<dbReference type="Proteomes" id="UP000225706">
    <property type="component" value="Unassembled WGS sequence"/>
</dbReference>
<keyword evidence="8" id="KW-0274">FAD</keyword>
<evidence type="ECO:0000313" key="13">
    <source>
        <dbReference type="Proteomes" id="UP000225706"/>
    </source>
</evidence>
<sequence length="250" mass="28506">MADCAAESILAKVSAILSPVGLESYPFKIGWYNDQLEHKAFNLPYPYDTLALVIISTPLMFDHGFKPFIKATACIGEKDPLDEFMAAMFAKVKAEFGLECDIEAIHDFEMLPNRRPKVLVQTAAHVAGGAYYYQRNSVTKDAWDAKKKICGVCVHAKYGGWFAIRGVLIFKNVLVPDLQREEPKDVVQGDEKRIELLEKFNFHWQDWSFRDVVPSEVKYSEEQKKYFATLPANRKELLDSFRNTALLPTE</sequence>
<evidence type="ECO:0000256" key="8">
    <source>
        <dbReference type="ARBA" id="ARBA00022827"/>
    </source>
</evidence>
<keyword evidence="9" id="KW-0521">NADP</keyword>
<dbReference type="CDD" id="cd12959">
    <property type="entry name" value="MMACHC-like"/>
    <property type="match status" value="1"/>
</dbReference>
<dbReference type="Pfam" id="PF16690">
    <property type="entry name" value="MMACHC"/>
    <property type="match status" value="1"/>
</dbReference>